<dbReference type="HAMAP" id="MF_01333_B">
    <property type="entry name" value="Ribosomal_uL5_B"/>
    <property type="match status" value="1"/>
</dbReference>
<dbReference type="Gene3D" id="3.30.1440.10">
    <property type="match status" value="1"/>
</dbReference>
<dbReference type="GO" id="GO:0005840">
    <property type="term" value="C:ribosome"/>
    <property type="evidence" value="ECO:0007669"/>
    <property type="project" value="UniProtKB-KW"/>
</dbReference>
<evidence type="ECO:0000259" key="8">
    <source>
        <dbReference type="Pfam" id="PF00281"/>
    </source>
</evidence>
<evidence type="ECO:0000256" key="1">
    <source>
        <dbReference type="ARBA" id="ARBA00008553"/>
    </source>
</evidence>
<organism evidence="10 11">
    <name type="scientific">Candidatus Trichorickettsia mobilis</name>
    <dbReference type="NCBI Taxonomy" id="1346319"/>
    <lineage>
        <taxon>Bacteria</taxon>
        <taxon>Pseudomonadati</taxon>
        <taxon>Pseudomonadota</taxon>
        <taxon>Alphaproteobacteria</taxon>
        <taxon>Rickettsiales</taxon>
        <taxon>Rickettsiaceae</taxon>
        <taxon>Rickettsieae</taxon>
        <taxon>Candidatus Trichorickettsia</taxon>
    </lineage>
</organism>
<evidence type="ECO:0000256" key="5">
    <source>
        <dbReference type="ARBA" id="ARBA00023274"/>
    </source>
</evidence>
<evidence type="ECO:0000256" key="7">
    <source>
        <dbReference type="RuleBase" id="RU003930"/>
    </source>
</evidence>
<keyword evidence="5 6" id="KW-0687">Ribonucleoprotein</keyword>
<keyword evidence="2 6" id="KW-0699">rRNA-binding</keyword>
<sequence length="180" mass="20582">MLLRFKELYHKVIINALQQEYGYKNKHEMPKVQKIVINMGIGEAVADSKVINYAVNDLTLISGQKPLVINAKKSIATFKLRDGMKIGCKVTLRRDRMYDFLERLVLVALPRIKEFRGLSAKSFDGRGNFTFGIKEQIVFPEINYDKIDTIRGMDITIVTTAKTDKEAKTLLSGFDLPFYN</sequence>
<keyword evidence="3 6" id="KW-0694">RNA-binding</keyword>
<name>A0ABZ0UR61_9RICK</name>
<protein>
    <recommendedName>
        <fullName evidence="6">Large ribosomal subunit protein uL5</fullName>
    </recommendedName>
</protein>
<gene>
    <name evidence="6" type="primary">rplE</name>
    <name evidence="10" type="ORF">Trichorick_00407</name>
</gene>
<evidence type="ECO:0000256" key="4">
    <source>
        <dbReference type="ARBA" id="ARBA00022980"/>
    </source>
</evidence>
<evidence type="ECO:0000259" key="9">
    <source>
        <dbReference type="Pfam" id="PF00673"/>
    </source>
</evidence>
<dbReference type="NCBIfam" id="NF000585">
    <property type="entry name" value="PRK00010.1"/>
    <property type="match status" value="1"/>
</dbReference>
<dbReference type="InterPro" id="IPR002132">
    <property type="entry name" value="Ribosomal_uL5"/>
</dbReference>
<dbReference type="EMBL" id="CP112932">
    <property type="protein sequence ID" value="WPY00529.1"/>
    <property type="molecule type" value="Genomic_DNA"/>
</dbReference>
<dbReference type="Pfam" id="PF00673">
    <property type="entry name" value="Ribosomal_L5_C"/>
    <property type="match status" value="1"/>
</dbReference>
<dbReference type="InterPro" id="IPR020930">
    <property type="entry name" value="Ribosomal_uL5_bac-type"/>
</dbReference>
<dbReference type="InterPro" id="IPR022803">
    <property type="entry name" value="Ribosomal_uL5_dom_sf"/>
</dbReference>
<dbReference type="RefSeq" id="WP_323738587.1">
    <property type="nucleotide sequence ID" value="NZ_CP112932.1"/>
</dbReference>
<dbReference type="SUPFAM" id="SSF55282">
    <property type="entry name" value="RL5-like"/>
    <property type="match status" value="1"/>
</dbReference>
<feature type="domain" description="Large ribosomal subunit protein uL5 N-terminal" evidence="8">
    <location>
        <begin position="25"/>
        <end position="81"/>
    </location>
</feature>
<comment type="subunit">
    <text evidence="6">Part of the 50S ribosomal subunit; part of the 5S rRNA/L5/L18/L25 subcomplex. Contacts the 5S rRNA and the P site tRNA. Forms a bridge to the 30S subunit in the 70S ribosome.</text>
</comment>
<keyword evidence="6" id="KW-0820">tRNA-binding</keyword>
<reference evidence="10 11" key="1">
    <citation type="submission" date="2022-10" db="EMBL/GenBank/DDBJ databases">
        <title>Host association and intracellularity evolved multiple times independently in the Rickettsiales.</title>
        <authorList>
            <person name="Castelli M."/>
            <person name="Nardi T."/>
            <person name="Gammuto L."/>
            <person name="Bellinzona G."/>
            <person name="Sabaneyeva E."/>
            <person name="Potekhin A."/>
            <person name="Serra V."/>
            <person name="Petroni G."/>
            <person name="Sassera D."/>
        </authorList>
    </citation>
    <scope>NUCLEOTIDE SEQUENCE [LARGE SCALE GENOMIC DNA]</scope>
    <source>
        <strain evidence="10 11">Kr 154-4</strain>
    </source>
</reference>
<dbReference type="InterPro" id="IPR031310">
    <property type="entry name" value="Ribosomal_uL5_N"/>
</dbReference>
<dbReference type="PIRSF" id="PIRSF002161">
    <property type="entry name" value="Ribosomal_L5"/>
    <property type="match status" value="1"/>
</dbReference>
<dbReference type="PANTHER" id="PTHR11994">
    <property type="entry name" value="60S RIBOSOMAL PROTEIN L11-RELATED"/>
    <property type="match status" value="1"/>
</dbReference>
<evidence type="ECO:0000313" key="11">
    <source>
        <dbReference type="Proteomes" id="UP001326613"/>
    </source>
</evidence>
<proteinExistence type="inferred from homology"/>
<evidence type="ECO:0000256" key="3">
    <source>
        <dbReference type="ARBA" id="ARBA00022884"/>
    </source>
</evidence>
<comment type="function">
    <text evidence="6">This is 1 of the proteins that bind and probably mediate the attachment of the 5S RNA into the large ribosomal subunit, where it forms part of the central protuberance. In the 70S ribosome it contacts protein S13 of the 30S subunit (bridge B1b), connecting the 2 subunits; this bridge is implicated in subunit movement. Contacts the P site tRNA; the 5S rRNA and some of its associated proteins might help stabilize positioning of ribosome-bound tRNAs.</text>
</comment>
<accession>A0ABZ0UR61</accession>
<dbReference type="Pfam" id="PF00281">
    <property type="entry name" value="Ribosomal_L5"/>
    <property type="match status" value="1"/>
</dbReference>
<evidence type="ECO:0000313" key="10">
    <source>
        <dbReference type="EMBL" id="WPY00529.1"/>
    </source>
</evidence>
<evidence type="ECO:0000256" key="2">
    <source>
        <dbReference type="ARBA" id="ARBA00022730"/>
    </source>
</evidence>
<keyword evidence="4 6" id="KW-0689">Ribosomal protein</keyword>
<dbReference type="Proteomes" id="UP001326613">
    <property type="component" value="Chromosome"/>
</dbReference>
<evidence type="ECO:0000256" key="6">
    <source>
        <dbReference type="HAMAP-Rule" id="MF_01333"/>
    </source>
</evidence>
<keyword evidence="11" id="KW-1185">Reference proteome</keyword>
<dbReference type="InterPro" id="IPR031309">
    <property type="entry name" value="Ribosomal_uL5_C"/>
</dbReference>
<feature type="domain" description="Large ribosomal subunit protein uL5 C-terminal" evidence="9">
    <location>
        <begin position="85"/>
        <end position="178"/>
    </location>
</feature>
<comment type="similarity">
    <text evidence="1 6 7">Belongs to the universal ribosomal protein uL5 family.</text>
</comment>